<dbReference type="GO" id="GO:0008270">
    <property type="term" value="F:zinc ion binding"/>
    <property type="evidence" value="ECO:0007669"/>
    <property type="project" value="UniProtKB-KW"/>
</dbReference>
<evidence type="ECO:0000256" key="1">
    <source>
        <dbReference type="PROSITE-ProRule" id="PRU00175"/>
    </source>
</evidence>
<dbReference type="SUPFAM" id="SSF57850">
    <property type="entry name" value="RING/U-box"/>
    <property type="match status" value="1"/>
</dbReference>
<evidence type="ECO:0000313" key="7">
    <source>
        <dbReference type="Proteomes" id="UP000006039"/>
    </source>
</evidence>
<feature type="coiled-coil region" evidence="2">
    <location>
        <begin position="195"/>
        <end position="283"/>
    </location>
</feature>
<dbReference type="PROSITE" id="PS50089">
    <property type="entry name" value="ZF_RING_2"/>
    <property type="match status" value="1"/>
</dbReference>
<dbReference type="EnsemblFungi" id="EJT79799">
    <property type="protein sequence ID" value="EJT79799"/>
    <property type="gene ID" value="GGTG_04882"/>
</dbReference>
<reference evidence="7" key="1">
    <citation type="submission" date="2010-07" db="EMBL/GenBank/DDBJ databases">
        <title>The genome sequence of Gaeumannomyces graminis var. tritici strain R3-111a-1.</title>
        <authorList>
            <consortium name="The Broad Institute Genome Sequencing Platform"/>
            <person name="Ma L.-J."/>
            <person name="Dead R."/>
            <person name="Young S."/>
            <person name="Zeng Q."/>
            <person name="Koehrsen M."/>
            <person name="Alvarado L."/>
            <person name="Berlin A."/>
            <person name="Chapman S.B."/>
            <person name="Chen Z."/>
            <person name="Freedman E."/>
            <person name="Gellesch M."/>
            <person name="Goldberg J."/>
            <person name="Griggs A."/>
            <person name="Gujja S."/>
            <person name="Heilman E.R."/>
            <person name="Heiman D."/>
            <person name="Hepburn T."/>
            <person name="Howarth C."/>
            <person name="Jen D."/>
            <person name="Larson L."/>
            <person name="Mehta T."/>
            <person name="Neiman D."/>
            <person name="Pearson M."/>
            <person name="Roberts A."/>
            <person name="Saif S."/>
            <person name="Shea T."/>
            <person name="Shenoy N."/>
            <person name="Sisk P."/>
            <person name="Stolte C."/>
            <person name="Sykes S."/>
            <person name="Walk T."/>
            <person name="White J."/>
            <person name="Yandava C."/>
            <person name="Haas B."/>
            <person name="Nusbaum C."/>
            <person name="Birren B."/>
        </authorList>
    </citation>
    <scope>NUCLEOTIDE SEQUENCE [LARGE SCALE GENOMIC DNA]</scope>
    <source>
        <strain evidence="7">R3-111a-1</strain>
    </source>
</reference>
<keyword evidence="1" id="KW-0862">Zinc</keyword>
<feature type="region of interest" description="Disordered" evidence="3">
    <location>
        <begin position="298"/>
        <end position="323"/>
    </location>
</feature>
<proteinExistence type="predicted"/>
<organism evidence="5">
    <name type="scientific">Gaeumannomyces tritici (strain R3-111a-1)</name>
    <name type="common">Wheat and barley take-all root rot fungus</name>
    <name type="synonym">Gaeumannomyces graminis var. tritici</name>
    <dbReference type="NCBI Taxonomy" id="644352"/>
    <lineage>
        <taxon>Eukaryota</taxon>
        <taxon>Fungi</taxon>
        <taxon>Dikarya</taxon>
        <taxon>Ascomycota</taxon>
        <taxon>Pezizomycotina</taxon>
        <taxon>Sordariomycetes</taxon>
        <taxon>Sordariomycetidae</taxon>
        <taxon>Magnaporthales</taxon>
        <taxon>Magnaporthaceae</taxon>
        <taxon>Gaeumannomyces</taxon>
    </lineage>
</organism>
<reference evidence="6" key="5">
    <citation type="submission" date="2018-04" db="UniProtKB">
        <authorList>
            <consortium name="EnsemblFungi"/>
        </authorList>
    </citation>
    <scope>IDENTIFICATION</scope>
    <source>
        <strain evidence="6">R3-111a-1</strain>
    </source>
</reference>
<evidence type="ECO:0000256" key="2">
    <source>
        <dbReference type="SAM" id="Coils"/>
    </source>
</evidence>
<reference evidence="5" key="2">
    <citation type="submission" date="2010-07" db="EMBL/GenBank/DDBJ databases">
        <authorList>
            <consortium name="The Broad Institute Genome Sequencing Platform"/>
            <consortium name="Broad Institute Genome Sequencing Center for Infectious Disease"/>
            <person name="Ma L.-J."/>
            <person name="Dead R."/>
            <person name="Young S."/>
            <person name="Zeng Q."/>
            <person name="Koehrsen M."/>
            <person name="Alvarado L."/>
            <person name="Berlin A."/>
            <person name="Chapman S.B."/>
            <person name="Chen Z."/>
            <person name="Freedman E."/>
            <person name="Gellesch M."/>
            <person name="Goldberg J."/>
            <person name="Griggs A."/>
            <person name="Gujja S."/>
            <person name="Heilman E.R."/>
            <person name="Heiman D."/>
            <person name="Hepburn T."/>
            <person name="Howarth C."/>
            <person name="Jen D."/>
            <person name="Larson L."/>
            <person name="Mehta T."/>
            <person name="Neiman D."/>
            <person name="Pearson M."/>
            <person name="Roberts A."/>
            <person name="Saif S."/>
            <person name="Shea T."/>
            <person name="Shenoy N."/>
            <person name="Sisk P."/>
            <person name="Stolte C."/>
            <person name="Sykes S."/>
            <person name="Walk T."/>
            <person name="White J."/>
            <person name="Yandava C."/>
            <person name="Haas B."/>
            <person name="Nusbaum C."/>
            <person name="Birren B."/>
        </authorList>
    </citation>
    <scope>NUCLEOTIDE SEQUENCE</scope>
    <source>
        <strain evidence="5">R3-111a-1</strain>
    </source>
</reference>
<protein>
    <recommendedName>
        <fullName evidence="4">RING-type domain-containing protein</fullName>
    </recommendedName>
</protein>
<dbReference type="GeneID" id="20345340"/>
<evidence type="ECO:0000256" key="3">
    <source>
        <dbReference type="SAM" id="MobiDB-lite"/>
    </source>
</evidence>
<gene>
    <name evidence="6" type="primary">20345340</name>
    <name evidence="5" type="ORF">GGTG_04882</name>
</gene>
<evidence type="ECO:0000259" key="4">
    <source>
        <dbReference type="PROSITE" id="PS50089"/>
    </source>
</evidence>
<keyword evidence="1" id="KW-0479">Metal-binding</keyword>
<keyword evidence="1" id="KW-0863">Zinc-finger</keyword>
<keyword evidence="2" id="KW-0175">Coiled coil</keyword>
<evidence type="ECO:0000313" key="6">
    <source>
        <dbReference type="EnsemblFungi" id="EJT79799"/>
    </source>
</evidence>
<dbReference type="Proteomes" id="UP000006039">
    <property type="component" value="Unassembled WGS sequence"/>
</dbReference>
<sequence length="451" mass="49978">MDYSRQLLKGEVHAAFADFEEQVWRMATCRAVNRVPEFEDIVRGTIEQYPVPPSGDTPQLWALRRLLQVAKVQAAGEETSLPFTDGPLRWLVRVNLKYNDEEGLDEVGVVDLLAENPADFMYGTGNFDSSWGAATKLLLQTVQESPAADAAMLAGPTAGIVTPCTVATDNIHRWLPVEAWLALYAGLERTAKQSAARAQEVAERGRDELANAKAAEEMRLLLKQPEIVEVRKKVADGQRRLADVNEQLVSMVQQQPPPEKPEIQAAQREVAEAEDMLAIANQESRILHERYRRALPAEPPLHGDAAADDAAAEPPLPDDDAEADSETCNMLVLRRWMRSDRAGPMPKPYCPICLEADLTLPSLMPVGYRRAPPNNPPSIETAGVVLSSCMHILGVNCFRQLHAAASEENEILRCPMCRAEVRTESCVSLNTSVTMEFFRMAVEEREMMPEA</sequence>
<dbReference type="HOGENOM" id="CLU_606964_0_0_1"/>
<evidence type="ECO:0000313" key="5">
    <source>
        <dbReference type="EMBL" id="EJT79799.1"/>
    </source>
</evidence>
<dbReference type="VEuPathDB" id="FungiDB:GGTG_04882"/>
<reference evidence="5" key="3">
    <citation type="submission" date="2010-09" db="EMBL/GenBank/DDBJ databases">
        <title>Annotation of Gaeumannomyces graminis var. tritici R3-111a-1.</title>
        <authorList>
            <consortium name="The Broad Institute Genome Sequencing Platform"/>
            <person name="Ma L.-J."/>
            <person name="Dead R."/>
            <person name="Young S.K."/>
            <person name="Zeng Q."/>
            <person name="Gargeya S."/>
            <person name="Fitzgerald M."/>
            <person name="Haas B."/>
            <person name="Abouelleil A."/>
            <person name="Alvarado L."/>
            <person name="Arachchi H.M."/>
            <person name="Berlin A."/>
            <person name="Brown A."/>
            <person name="Chapman S.B."/>
            <person name="Chen Z."/>
            <person name="Dunbar C."/>
            <person name="Freedman E."/>
            <person name="Gearin G."/>
            <person name="Gellesch M."/>
            <person name="Goldberg J."/>
            <person name="Griggs A."/>
            <person name="Gujja S."/>
            <person name="Heiman D."/>
            <person name="Howarth C."/>
            <person name="Larson L."/>
            <person name="Lui A."/>
            <person name="MacDonald P.J.P."/>
            <person name="Mehta T."/>
            <person name="Montmayeur A."/>
            <person name="Murphy C."/>
            <person name="Neiman D."/>
            <person name="Pearson M."/>
            <person name="Priest M."/>
            <person name="Roberts A."/>
            <person name="Saif S."/>
            <person name="Shea T."/>
            <person name="Shenoy N."/>
            <person name="Sisk P."/>
            <person name="Stolte C."/>
            <person name="Sykes S."/>
            <person name="Yandava C."/>
            <person name="Wortman J."/>
            <person name="Nusbaum C."/>
            <person name="Birren B."/>
        </authorList>
    </citation>
    <scope>NUCLEOTIDE SEQUENCE</scope>
    <source>
        <strain evidence="5">R3-111a-1</strain>
    </source>
</reference>
<keyword evidence="7" id="KW-1185">Reference proteome</keyword>
<feature type="compositionally biased region" description="Acidic residues" evidence="3">
    <location>
        <begin position="306"/>
        <end position="323"/>
    </location>
</feature>
<dbReference type="InterPro" id="IPR001841">
    <property type="entry name" value="Znf_RING"/>
</dbReference>
<dbReference type="OrthoDB" id="8062037at2759"/>
<name>J3NUC8_GAET3</name>
<dbReference type="EMBL" id="GL385396">
    <property type="protein sequence ID" value="EJT79799.1"/>
    <property type="molecule type" value="Genomic_DNA"/>
</dbReference>
<dbReference type="InterPro" id="IPR013083">
    <property type="entry name" value="Znf_RING/FYVE/PHD"/>
</dbReference>
<dbReference type="Gene3D" id="3.30.40.10">
    <property type="entry name" value="Zinc/RING finger domain, C3HC4 (zinc finger)"/>
    <property type="match status" value="1"/>
</dbReference>
<reference evidence="6" key="4">
    <citation type="journal article" date="2015" name="G3 (Bethesda)">
        <title>Genome sequences of three phytopathogenic species of the Magnaporthaceae family of fungi.</title>
        <authorList>
            <person name="Okagaki L.H."/>
            <person name="Nunes C.C."/>
            <person name="Sailsbery J."/>
            <person name="Clay B."/>
            <person name="Brown D."/>
            <person name="John T."/>
            <person name="Oh Y."/>
            <person name="Young N."/>
            <person name="Fitzgerald M."/>
            <person name="Haas B.J."/>
            <person name="Zeng Q."/>
            <person name="Young S."/>
            <person name="Adiconis X."/>
            <person name="Fan L."/>
            <person name="Levin J.Z."/>
            <person name="Mitchell T.K."/>
            <person name="Okubara P.A."/>
            <person name="Farman M.L."/>
            <person name="Kohn L.M."/>
            <person name="Birren B."/>
            <person name="Ma L.-J."/>
            <person name="Dean R.A."/>
        </authorList>
    </citation>
    <scope>NUCLEOTIDE SEQUENCE</scope>
    <source>
        <strain evidence="6">R3-111a-1</strain>
    </source>
</reference>
<accession>J3NUC8</accession>
<feature type="domain" description="RING-type" evidence="4">
    <location>
        <begin position="350"/>
        <end position="418"/>
    </location>
</feature>
<dbReference type="AlphaFoldDB" id="J3NUC8"/>
<dbReference type="RefSeq" id="XP_009220944.1">
    <property type="nucleotide sequence ID" value="XM_009222680.1"/>
</dbReference>